<dbReference type="SUPFAM" id="SSF51735">
    <property type="entry name" value="NAD(P)-binding Rossmann-fold domains"/>
    <property type="match status" value="1"/>
</dbReference>
<evidence type="ECO:0000256" key="2">
    <source>
        <dbReference type="ARBA" id="ARBA00022857"/>
    </source>
</evidence>
<protein>
    <submittedName>
        <fullName evidence="4">Uncharacterized protein</fullName>
    </submittedName>
</protein>
<dbReference type="Proteomes" id="UP000799537">
    <property type="component" value="Unassembled WGS sequence"/>
</dbReference>
<name>A0A6A6CCJ0_ZASCE</name>
<dbReference type="InterPro" id="IPR002347">
    <property type="entry name" value="SDR_fam"/>
</dbReference>
<dbReference type="RefSeq" id="XP_033665674.1">
    <property type="nucleotide sequence ID" value="XM_033813208.1"/>
</dbReference>
<dbReference type="GeneID" id="54566480"/>
<dbReference type="EMBL" id="ML993602">
    <property type="protein sequence ID" value="KAF2164785.1"/>
    <property type="molecule type" value="Genomic_DNA"/>
</dbReference>
<dbReference type="Gene3D" id="3.40.50.720">
    <property type="entry name" value="NAD(P)-binding Rossmann-like Domain"/>
    <property type="match status" value="1"/>
</dbReference>
<dbReference type="InterPro" id="IPR051122">
    <property type="entry name" value="SDR_DHRS6-like"/>
</dbReference>
<dbReference type="Pfam" id="PF23441">
    <property type="entry name" value="SDR"/>
    <property type="match status" value="1"/>
</dbReference>
<dbReference type="PANTHER" id="PTHR43477:SF1">
    <property type="entry name" value="DIHYDROANTICAPSIN 7-DEHYDROGENASE"/>
    <property type="match status" value="1"/>
</dbReference>
<dbReference type="InterPro" id="IPR036291">
    <property type="entry name" value="NAD(P)-bd_dom_sf"/>
</dbReference>
<evidence type="ECO:0000256" key="3">
    <source>
        <dbReference type="ARBA" id="ARBA00023002"/>
    </source>
</evidence>
<dbReference type="OrthoDB" id="294295at2759"/>
<sequence>MPPNKLTGKHILFIGGSTGLGLAAAREALSSGTKVTLASSSQDKLNRALKDLSSDNPEGQTHSLVIDLLRPDIEHALNELRTAAMEVHGPINHIVYTAGDWFPHVPLTDITENNFVQGARLRALVPMLLAKQVAQGAWLPRSRSSSLTFTGGNISQKPTPGFLLPAFIGAGMEGAVRAMALELAPIRVNIVAPGFVDTELWGEMRGLLAERQEGRVLTGKAGQAEDVAEAYLYLVKDGNITGQVIRSEGGAMLLSQESRGR</sequence>
<organism evidence="4 5">
    <name type="scientific">Zasmidium cellare ATCC 36951</name>
    <dbReference type="NCBI Taxonomy" id="1080233"/>
    <lineage>
        <taxon>Eukaryota</taxon>
        <taxon>Fungi</taxon>
        <taxon>Dikarya</taxon>
        <taxon>Ascomycota</taxon>
        <taxon>Pezizomycotina</taxon>
        <taxon>Dothideomycetes</taxon>
        <taxon>Dothideomycetidae</taxon>
        <taxon>Mycosphaerellales</taxon>
        <taxon>Mycosphaerellaceae</taxon>
        <taxon>Zasmidium</taxon>
    </lineage>
</organism>
<accession>A0A6A6CCJ0</accession>
<evidence type="ECO:0000256" key="1">
    <source>
        <dbReference type="ARBA" id="ARBA00006484"/>
    </source>
</evidence>
<keyword evidence="2" id="KW-0521">NADP</keyword>
<reference evidence="4" key="1">
    <citation type="journal article" date="2020" name="Stud. Mycol.">
        <title>101 Dothideomycetes genomes: a test case for predicting lifestyles and emergence of pathogens.</title>
        <authorList>
            <person name="Haridas S."/>
            <person name="Albert R."/>
            <person name="Binder M."/>
            <person name="Bloem J."/>
            <person name="Labutti K."/>
            <person name="Salamov A."/>
            <person name="Andreopoulos B."/>
            <person name="Baker S."/>
            <person name="Barry K."/>
            <person name="Bills G."/>
            <person name="Bluhm B."/>
            <person name="Cannon C."/>
            <person name="Castanera R."/>
            <person name="Culley D."/>
            <person name="Daum C."/>
            <person name="Ezra D."/>
            <person name="Gonzalez J."/>
            <person name="Henrissat B."/>
            <person name="Kuo A."/>
            <person name="Liang C."/>
            <person name="Lipzen A."/>
            <person name="Lutzoni F."/>
            <person name="Magnuson J."/>
            <person name="Mondo S."/>
            <person name="Nolan M."/>
            <person name="Ohm R."/>
            <person name="Pangilinan J."/>
            <person name="Park H.-J."/>
            <person name="Ramirez L."/>
            <person name="Alfaro M."/>
            <person name="Sun H."/>
            <person name="Tritt A."/>
            <person name="Yoshinaga Y."/>
            <person name="Zwiers L.-H."/>
            <person name="Turgeon B."/>
            <person name="Goodwin S."/>
            <person name="Spatafora J."/>
            <person name="Crous P."/>
            <person name="Grigoriev I."/>
        </authorList>
    </citation>
    <scope>NUCLEOTIDE SEQUENCE</scope>
    <source>
        <strain evidence="4">ATCC 36951</strain>
    </source>
</reference>
<gene>
    <name evidence="4" type="ORF">M409DRAFT_56165</name>
</gene>
<dbReference type="CDD" id="cd05233">
    <property type="entry name" value="SDR_c"/>
    <property type="match status" value="1"/>
</dbReference>
<proteinExistence type="inferred from homology"/>
<dbReference type="InterPro" id="IPR057571">
    <property type="entry name" value="SDR_PhqE-like"/>
</dbReference>
<comment type="similarity">
    <text evidence="1">Belongs to the short-chain dehydrogenases/reductases (SDR) family.</text>
</comment>
<keyword evidence="3" id="KW-0560">Oxidoreductase</keyword>
<dbReference type="GO" id="GO:0016491">
    <property type="term" value="F:oxidoreductase activity"/>
    <property type="evidence" value="ECO:0007669"/>
    <property type="project" value="UniProtKB-KW"/>
</dbReference>
<evidence type="ECO:0000313" key="4">
    <source>
        <dbReference type="EMBL" id="KAF2164785.1"/>
    </source>
</evidence>
<keyword evidence="5" id="KW-1185">Reference proteome</keyword>
<dbReference type="PRINTS" id="PR00081">
    <property type="entry name" value="GDHRDH"/>
</dbReference>
<dbReference type="PANTHER" id="PTHR43477">
    <property type="entry name" value="DIHYDROANTICAPSIN 7-DEHYDROGENASE"/>
    <property type="match status" value="1"/>
</dbReference>
<dbReference type="AlphaFoldDB" id="A0A6A6CCJ0"/>
<evidence type="ECO:0000313" key="5">
    <source>
        <dbReference type="Proteomes" id="UP000799537"/>
    </source>
</evidence>